<evidence type="ECO:0000313" key="3">
    <source>
        <dbReference type="Proteomes" id="UP000815677"/>
    </source>
</evidence>
<proteinExistence type="predicted"/>
<sequence length="305" mass="33716">MASSSTTETKTYVLEKYSRAYATKQTDAGSSEWQHFTNPLLRLVLDVKMSPTKAESFRLRVVWTMSGAGQAEQDVILEDLDLLAFSSLDDSFKSESSPLKGVYRETTFGLRYLYVPESSEARKVYRRFQVSLPSAAATMQLVEVIRVVCPCKTTEPGALERKKTKAVGAIARPPRPTQPAPVQPQLTVHFTEPEPTPIPVPEVEMRASSPVVEPEQSQLPPPPTPESENEPPPPPPSDPVRDIAIDTEAETEKLLASLQHTTDLYDLSYGQLARLVGDVVREDGFPRLMENLSSMWSVKALAGSM</sequence>
<dbReference type="InterPro" id="IPR004354">
    <property type="entry name" value="Meiotic_Rec114"/>
</dbReference>
<dbReference type="Pfam" id="PF03525">
    <property type="entry name" value="Meiotic_rec114"/>
    <property type="match status" value="1"/>
</dbReference>
<reference evidence="2" key="1">
    <citation type="submission" date="2014-09" db="EMBL/GenBank/DDBJ databases">
        <title>Genome sequence of the luminous mushroom Mycena chlorophos for searching fungal bioluminescence genes.</title>
        <authorList>
            <person name="Tanaka Y."/>
            <person name="Kasuga D."/>
            <person name="Oba Y."/>
            <person name="Hase S."/>
            <person name="Sato K."/>
            <person name="Oba Y."/>
            <person name="Sakakibara Y."/>
        </authorList>
    </citation>
    <scope>NUCLEOTIDE SEQUENCE</scope>
</reference>
<feature type="compositionally biased region" description="Pro residues" evidence="1">
    <location>
        <begin position="173"/>
        <end position="182"/>
    </location>
</feature>
<name>A0ABQ0LVC8_MYCCL</name>
<dbReference type="Proteomes" id="UP000815677">
    <property type="component" value="Unassembled WGS sequence"/>
</dbReference>
<keyword evidence="3" id="KW-1185">Reference proteome</keyword>
<protein>
    <submittedName>
        <fullName evidence="2">Uncharacterized protein</fullName>
    </submittedName>
</protein>
<gene>
    <name evidence="2" type="ORF">MCHLO_11477</name>
</gene>
<feature type="region of interest" description="Disordered" evidence="1">
    <location>
        <begin position="163"/>
        <end position="185"/>
    </location>
</feature>
<organism evidence="2 3">
    <name type="scientific">Mycena chlorophos</name>
    <name type="common">Agaric fungus</name>
    <name type="synonym">Agaricus chlorophos</name>
    <dbReference type="NCBI Taxonomy" id="658473"/>
    <lineage>
        <taxon>Eukaryota</taxon>
        <taxon>Fungi</taxon>
        <taxon>Dikarya</taxon>
        <taxon>Basidiomycota</taxon>
        <taxon>Agaricomycotina</taxon>
        <taxon>Agaricomycetes</taxon>
        <taxon>Agaricomycetidae</taxon>
        <taxon>Agaricales</taxon>
        <taxon>Marasmiineae</taxon>
        <taxon>Mycenaceae</taxon>
        <taxon>Mycena</taxon>
    </lineage>
</organism>
<feature type="compositionally biased region" description="Pro residues" evidence="1">
    <location>
        <begin position="219"/>
        <end position="238"/>
    </location>
</feature>
<evidence type="ECO:0000313" key="2">
    <source>
        <dbReference type="EMBL" id="GAT54639.1"/>
    </source>
</evidence>
<dbReference type="EMBL" id="DF848725">
    <property type="protein sequence ID" value="GAT54639.1"/>
    <property type="molecule type" value="Genomic_DNA"/>
</dbReference>
<evidence type="ECO:0000256" key="1">
    <source>
        <dbReference type="SAM" id="MobiDB-lite"/>
    </source>
</evidence>
<feature type="region of interest" description="Disordered" evidence="1">
    <location>
        <begin position="206"/>
        <end position="242"/>
    </location>
</feature>
<accession>A0ABQ0LVC8</accession>